<dbReference type="EMBL" id="VSRR010019157">
    <property type="protein sequence ID" value="MPC61961.1"/>
    <property type="molecule type" value="Genomic_DNA"/>
</dbReference>
<accession>A0A5B7GPA1</accession>
<name>A0A5B7GPA1_PORTR</name>
<dbReference type="Proteomes" id="UP000324222">
    <property type="component" value="Unassembled WGS sequence"/>
</dbReference>
<comment type="caution">
    <text evidence="2">The sequence shown here is derived from an EMBL/GenBank/DDBJ whole genome shotgun (WGS) entry which is preliminary data.</text>
</comment>
<feature type="compositionally biased region" description="Pro residues" evidence="1">
    <location>
        <begin position="71"/>
        <end position="93"/>
    </location>
</feature>
<protein>
    <submittedName>
        <fullName evidence="2">Uncharacterized protein</fullName>
    </submittedName>
</protein>
<sequence length="93" mass="10427">MHRPGDLQLRHHVNKQWTIRITLQVEAAITQQPHFLPLQRPEVEECITFKLAVPQPTTTTATTTTTTTTKSPPPPLPLPPSSPPPPPFPLRKE</sequence>
<evidence type="ECO:0000313" key="2">
    <source>
        <dbReference type="EMBL" id="MPC61961.1"/>
    </source>
</evidence>
<feature type="region of interest" description="Disordered" evidence="1">
    <location>
        <begin position="54"/>
        <end position="93"/>
    </location>
</feature>
<reference evidence="2 3" key="1">
    <citation type="submission" date="2019-05" db="EMBL/GenBank/DDBJ databases">
        <title>Another draft genome of Portunus trituberculatus and its Hox gene families provides insights of decapod evolution.</title>
        <authorList>
            <person name="Jeong J.-H."/>
            <person name="Song I."/>
            <person name="Kim S."/>
            <person name="Choi T."/>
            <person name="Kim D."/>
            <person name="Ryu S."/>
            <person name="Kim W."/>
        </authorList>
    </citation>
    <scope>NUCLEOTIDE SEQUENCE [LARGE SCALE GENOMIC DNA]</scope>
    <source>
        <tissue evidence="2">Muscle</tissue>
    </source>
</reference>
<feature type="compositionally biased region" description="Low complexity" evidence="1">
    <location>
        <begin position="54"/>
        <end position="70"/>
    </location>
</feature>
<keyword evidence="3" id="KW-1185">Reference proteome</keyword>
<organism evidence="2 3">
    <name type="scientific">Portunus trituberculatus</name>
    <name type="common">Swimming crab</name>
    <name type="synonym">Neptunus trituberculatus</name>
    <dbReference type="NCBI Taxonomy" id="210409"/>
    <lineage>
        <taxon>Eukaryota</taxon>
        <taxon>Metazoa</taxon>
        <taxon>Ecdysozoa</taxon>
        <taxon>Arthropoda</taxon>
        <taxon>Crustacea</taxon>
        <taxon>Multicrustacea</taxon>
        <taxon>Malacostraca</taxon>
        <taxon>Eumalacostraca</taxon>
        <taxon>Eucarida</taxon>
        <taxon>Decapoda</taxon>
        <taxon>Pleocyemata</taxon>
        <taxon>Brachyura</taxon>
        <taxon>Eubrachyura</taxon>
        <taxon>Portunoidea</taxon>
        <taxon>Portunidae</taxon>
        <taxon>Portuninae</taxon>
        <taxon>Portunus</taxon>
    </lineage>
</organism>
<proteinExistence type="predicted"/>
<gene>
    <name evidence="2" type="ORF">E2C01_056040</name>
</gene>
<evidence type="ECO:0000256" key="1">
    <source>
        <dbReference type="SAM" id="MobiDB-lite"/>
    </source>
</evidence>
<evidence type="ECO:0000313" key="3">
    <source>
        <dbReference type="Proteomes" id="UP000324222"/>
    </source>
</evidence>
<dbReference type="AlphaFoldDB" id="A0A5B7GPA1"/>